<proteinExistence type="predicted"/>
<organism evidence="3 4">
    <name type="scientific">Dendrothele bispora (strain CBS 962.96)</name>
    <dbReference type="NCBI Taxonomy" id="1314807"/>
    <lineage>
        <taxon>Eukaryota</taxon>
        <taxon>Fungi</taxon>
        <taxon>Dikarya</taxon>
        <taxon>Basidiomycota</taxon>
        <taxon>Agaricomycotina</taxon>
        <taxon>Agaricomycetes</taxon>
        <taxon>Agaricomycetidae</taxon>
        <taxon>Agaricales</taxon>
        <taxon>Agaricales incertae sedis</taxon>
        <taxon>Dendrothele</taxon>
    </lineage>
</organism>
<feature type="compositionally biased region" description="Pro residues" evidence="1">
    <location>
        <begin position="343"/>
        <end position="353"/>
    </location>
</feature>
<dbReference type="AlphaFoldDB" id="A0A4S8M530"/>
<feature type="compositionally biased region" description="Low complexity" evidence="1">
    <location>
        <begin position="387"/>
        <end position="400"/>
    </location>
</feature>
<dbReference type="Proteomes" id="UP000297245">
    <property type="component" value="Unassembled WGS sequence"/>
</dbReference>
<feature type="compositionally biased region" description="Low complexity" evidence="1">
    <location>
        <begin position="354"/>
        <end position="369"/>
    </location>
</feature>
<evidence type="ECO:0000256" key="1">
    <source>
        <dbReference type="SAM" id="MobiDB-lite"/>
    </source>
</evidence>
<evidence type="ECO:0000313" key="3">
    <source>
        <dbReference type="EMBL" id="THU96833.1"/>
    </source>
</evidence>
<dbReference type="InterPro" id="IPR046522">
    <property type="entry name" value="DUF6699"/>
</dbReference>
<sequence>MSCPDDRKRLSTGTHPRSQQHLRKLWPLRIPSCTSQKYLDQYSNTSTKDVAQQFKTYLDQWFTVIEGADSLNKERRVLDAKNDCSQNLVILAIVLACRVNGVPAENDSTSDFDYAAPPSVESFTEEFLSHAETVSGFFNQDQDQNQNQNHSPSSTTKSQTHSSNTGSHSLSPQTSRSPTLLNSPRSNLVQLSLGQGPGQGMAPPSPPGRNGRGSGSGSSSRHGTGSRGSGSTTTTNLGGNRSRGRTNNASDGNSSHDNSISPPNSISAGNHNSRGSSCGNDTARPRIGGTRPPPPPPGGGGAGNDHNGSHTSDAGQFLAPPHSNSNSPRRGRGGNVPQGNVPNPNPNPNPNPGVPQCRNRNRNQNHQQQPDTSLGSSGPRSGCDNPSNSSFSFTSSTNGGRQCHRSATQSIQPTQPAQSTCSTSSAYNQASFDPFALQVHHHLSPRKVQLDSPVLQWDITQCTKKARLLTRERLNLKEPAVVYGNAATSTLEMGHNNKKKIYKVRIGSDDPRLGWWMRNVWEPLIIENERGKEVSVGDVLEGIYKYLAKPLTVSDYERVGNNLESLRTANQVRIFNSSQRRMKDLGSLDITGSDWKGGWTRGRETFPGGVPNAGEVVMVSGDYRRSDVLLSMKKFAGLRSMVQDDGTWMLYLGLALDG</sequence>
<reference evidence="3 4" key="1">
    <citation type="journal article" date="2019" name="Nat. Ecol. Evol.">
        <title>Megaphylogeny resolves global patterns of mushroom evolution.</title>
        <authorList>
            <person name="Varga T."/>
            <person name="Krizsan K."/>
            <person name="Foldi C."/>
            <person name="Dima B."/>
            <person name="Sanchez-Garcia M."/>
            <person name="Sanchez-Ramirez S."/>
            <person name="Szollosi G.J."/>
            <person name="Szarkandi J.G."/>
            <person name="Papp V."/>
            <person name="Albert L."/>
            <person name="Andreopoulos W."/>
            <person name="Angelini C."/>
            <person name="Antonin V."/>
            <person name="Barry K.W."/>
            <person name="Bougher N.L."/>
            <person name="Buchanan P."/>
            <person name="Buyck B."/>
            <person name="Bense V."/>
            <person name="Catcheside P."/>
            <person name="Chovatia M."/>
            <person name="Cooper J."/>
            <person name="Damon W."/>
            <person name="Desjardin D."/>
            <person name="Finy P."/>
            <person name="Geml J."/>
            <person name="Haridas S."/>
            <person name="Hughes K."/>
            <person name="Justo A."/>
            <person name="Karasinski D."/>
            <person name="Kautmanova I."/>
            <person name="Kiss B."/>
            <person name="Kocsube S."/>
            <person name="Kotiranta H."/>
            <person name="LaButti K.M."/>
            <person name="Lechner B.E."/>
            <person name="Liimatainen K."/>
            <person name="Lipzen A."/>
            <person name="Lukacs Z."/>
            <person name="Mihaltcheva S."/>
            <person name="Morgado L.N."/>
            <person name="Niskanen T."/>
            <person name="Noordeloos M.E."/>
            <person name="Ohm R.A."/>
            <person name="Ortiz-Santana B."/>
            <person name="Ovrebo C."/>
            <person name="Racz N."/>
            <person name="Riley R."/>
            <person name="Savchenko A."/>
            <person name="Shiryaev A."/>
            <person name="Soop K."/>
            <person name="Spirin V."/>
            <person name="Szebenyi C."/>
            <person name="Tomsovsky M."/>
            <person name="Tulloss R.E."/>
            <person name="Uehling J."/>
            <person name="Grigoriev I.V."/>
            <person name="Vagvolgyi C."/>
            <person name="Papp T."/>
            <person name="Martin F.M."/>
            <person name="Miettinen O."/>
            <person name="Hibbett D.S."/>
            <person name="Nagy L.G."/>
        </authorList>
    </citation>
    <scope>NUCLEOTIDE SEQUENCE [LARGE SCALE GENOMIC DNA]</scope>
    <source>
        <strain evidence="3 4">CBS 962.96</strain>
    </source>
</reference>
<feature type="compositionally biased region" description="Polar residues" evidence="1">
    <location>
        <begin position="150"/>
        <end position="193"/>
    </location>
</feature>
<name>A0A4S8M530_DENBC</name>
<feature type="compositionally biased region" description="Polar residues" evidence="1">
    <location>
        <begin position="249"/>
        <end position="280"/>
    </location>
</feature>
<gene>
    <name evidence="3" type="ORF">K435DRAFT_838940</name>
</gene>
<dbReference type="EMBL" id="ML179168">
    <property type="protein sequence ID" value="THU96833.1"/>
    <property type="molecule type" value="Genomic_DNA"/>
</dbReference>
<feature type="domain" description="DUF6699" evidence="2">
    <location>
        <begin position="455"/>
        <end position="638"/>
    </location>
</feature>
<dbReference type="OrthoDB" id="3241567at2759"/>
<evidence type="ECO:0000259" key="2">
    <source>
        <dbReference type="Pfam" id="PF20415"/>
    </source>
</evidence>
<feature type="compositionally biased region" description="Low complexity" evidence="1">
    <location>
        <begin position="217"/>
        <end position="248"/>
    </location>
</feature>
<protein>
    <recommendedName>
        <fullName evidence="2">DUF6699 domain-containing protein</fullName>
    </recommendedName>
</protein>
<keyword evidence="4" id="KW-1185">Reference proteome</keyword>
<dbReference type="Pfam" id="PF20415">
    <property type="entry name" value="DUF6699"/>
    <property type="match status" value="1"/>
</dbReference>
<feature type="compositionally biased region" description="Polar residues" evidence="1">
    <location>
        <begin position="370"/>
        <end position="379"/>
    </location>
</feature>
<feature type="compositionally biased region" description="Low complexity" evidence="1">
    <location>
        <begin position="140"/>
        <end position="149"/>
    </location>
</feature>
<evidence type="ECO:0000313" key="4">
    <source>
        <dbReference type="Proteomes" id="UP000297245"/>
    </source>
</evidence>
<feature type="region of interest" description="Disordered" evidence="1">
    <location>
        <begin position="140"/>
        <end position="425"/>
    </location>
</feature>
<feature type="compositionally biased region" description="Polar residues" evidence="1">
    <location>
        <begin position="405"/>
        <end position="425"/>
    </location>
</feature>
<accession>A0A4S8M530</accession>